<reference evidence="1 2" key="1">
    <citation type="journal article" date="2020" name="ISME J.">
        <title>Enrichment and physiological characterization of a novel comammox Nitrospira indicates ammonium inhibition of complete nitrification.</title>
        <authorList>
            <person name="Sakoula D."/>
            <person name="Koch H."/>
            <person name="Frank J."/>
            <person name="Jetten M.S.M."/>
            <person name="van Kessel M.A.H.J."/>
            <person name="Lucker S."/>
        </authorList>
    </citation>
    <scope>NUCLEOTIDE SEQUENCE [LARGE SCALE GENOMIC DNA]</scope>
    <source>
        <strain evidence="1">Comreactor17</strain>
    </source>
</reference>
<dbReference type="KEGG" id="nkf:Nkreftii_003478"/>
<dbReference type="EMBL" id="CP047423">
    <property type="protein sequence ID" value="QPD05704.1"/>
    <property type="molecule type" value="Genomic_DNA"/>
</dbReference>
<dbReference type="Proteomes" id="UP000593737">
    <property type="component" value="Chromosome"/>
</dbReference>
<protein>
    <submittedName>
        <fullName evidence="1">Uncharacterized protein</fullName>
    </submittedName>
</protein>
<proteinExistence type="predicted"/>
<organism evidence="1 2">
    <name type="scientific">Candidatus Nitrospira kreftii</name>
    <dbReference type="NCBI Taxonomy" id="2652173"/>
    <lineage>
        <taxon>Bacteria</taxon>
        <taxon>Pseudomonadati</taxon>
        <taxon>Nitrospirota</taxon>
        <taxon>Nitrospiria</taxon>
        <taxon>Nitrospirales</taxon>
        <taxon>Nitrospiraceae</taxon>
        <taxon>Nitrospira</taxon>
    </lineage>
</organism>
<sequence>MKGTHKPNVGATAMTLTSANYIFLPWVRQGAASGIKTPDMSETQPGIVSVRVKLGINNAAPDIERQVQLYGPGDVTGIDRLQVIRTEPRHLSTDFEPNYFPAIEFDRPDFPWIFTPASANADGKLRPWLCLIVVRKQGHVVFRVDRTLPLPVLEIRAHATHELPDLTESWAWAHAQVAGSALSKGSLEQALGGNPSLTLSRLLCPRRLDPLTDYLACVVPTFELGRKAGLGLPIQRDGERDEETELLPAWTTQADAVTLPAYFHWEFRTGTGGDFEALVKLLTARDLRDTPQIGKRRVDISDPDFHITLPVGTTLEFEGALRVVGSPRVEWQESTRTPFQTELKKILDAPWLAMQNDGIEKPIVAPPIYGCWQAARHTVSLFPPSQTPVAWLDELNLDPRHRAVAALGTHVVQTQQEALMASAWEQLGEIDRINQLRRQAQLARAVNHVYYTKYFSRFSGETLLKVFSVAQSRVVVETAGVNNVTTRALLSQTISQSVIPGRVVSAPMRRLTSPRSRVSARFHPVSAAPISILARLNAATPVLAFRANEAALISINLVATRAQGLAAQLNETIRFERTVVALNSAPQLADFAQIPEGQVRTLLDFTRGTADNPAAALFRQAAKDHHEYMVKAFATPPSDQSPTIDLSATRKALLQSIVPGMTMKRRIDFSVRLAPEANKTDDPLEPVMDSPVFPQPMYEALRDLSQDYLLPGLDHVPANTVTLLGTNPKFVESFMVGLNAEMSHEMLWRNYPTDQRSTYFRQFWDTSAGSDKPDLEPISLWGDRELGQNTPNTGDKLVLLIRGELLKRYPNSVIYAVAAVPKDQRVTLSKKSADERHPLFQGRLNSDVTFLGFDLTEAQAKGEAPHDPNGWFFVIQQQPTEPCFGMDVGDFTKAPPALTTTWNELSWRHMAQTEEELKALSHVSLGAIKRVVPNIDTQTIDKATWGKNSSHLAYITLQRPMRIAIHAREMIKRSG</sequence>
<accession>A0A7S8FGR0</accession>
<evidence type="ECO:0000313" key="1">
    <source>
        <dbReference type="EMBL" id="QPD05704.1"/>
    </source>
</evidence>
<name>A0A7S8FGR0_9BACT</name>
<evidence type="ECO:0000313" key="2">
    <source>
        <dbReference type="Proteomes" id="UP000593737"/>
    </source>
</evidence>
<dbReference type="AlphaFoldDB" id="A0A7S8FGR0"/>
<gene>
    <name evidence="1" type="ORF">Nkreftii_003478</name>
</gene>